<comment type="caution">
    <text evidence="14">The sequence shown here is derived from an EMBL/GenBank/DDBJ whole genome shotgun (WGS) entry which is preliminary data.</text>
</comment>
<organism evidence="14 15">
    <name type="scientific">Phrynosoma platyrhinos</name>
    <name type="common">Desert horned lizard</name>
    <dbReference type="NCBI Taxonomy" id="52577"/>
    <lineage>
        <taxon>Eukaryota</taxon>
        <taxon>Metazoa</taxon>
        <taxon>Chordata</taxon>
        <taxon>Craniata</taxon>
        <taxon>Vertebrata</taxon>
        <taxon>Euteleostomi</taxon>
        <taxon>Lepidosauria</taxon>
        <taxon>Squamata</taxon>
        <taxon>Bifurcata</taxon>
        <taxon>Unidentata</taxon>
        <taxon>Episquamata</taxon>
        <taxon>Toxicofera</taxon>
        <taxon>Iguania</taxon>
        <taxon>Phrynosomatidae</taxon>
        <taxon>Phrynosomatinae</taxon>
        <taxon>Phrynosoma</taxon>
    </lineage>
</organism>
<dbReference type="InterPro" id="IPR019821">
    <property type="entry name" value="Kinesin_motor_CS"/>
</dbReference>
<dbReference type="InterPro" id="IPR059182">
    <property type="entry name" value="Khc_C"/>
</dbReference>
<name>A0ABQ7TI29_PHRPL</name>
<dbReference type="InterPro" id="IPR027417">
    <property type="entry name" value="P-loop_NTPase"/>
</dbReference>
<dbReference type="PANTHER" id="PTHR47968:SF62">
    <property type="entry name" value="KINESIN FAMILY MEMBER 5A"/>
    <property type="match status" value="1"/>
</dbReference>
<evidence type="ECO:0000256" key="5">
    <source>
        <dbReference type="ARBA" id="ARBA00022741"/>
    </source>
</evidence>
<dbReference type="Proteomes" id="UP000826234">
    <property type="component" value="Unassembled WGS sequence"/>
</dbReference>
<evidence type="ECO:0000259" key="13">
    <source>
        <dbReference type="PROSITE" id="PS50067"/>
    </source>
</evidence>
<keyword evidence="7 11" id="KW-0175">Coiled coil</keyword>
<feature type="domain" description="Kinesin motor" evidence="13">
    <location>
        <begin position="1"/>
        <end position="275"/>
    </location>
</feature>
<protein>
    <recommendedName>
        <fullName evidence="13">Kinesin motor domain-containing protein</fullName>
    </recommendedName>
</protein>
<evidence type="ECO:0000313" key="14">
    <source>
        <dbReference type="EMBL" id="KAH0629016.1"/>
    </source>
</evidence>
<gene>
    <name evidence="14" type="ORF">JD844_010749</name>
</gene>
<dbReference type="PRINTS" id="PR00380">
    <property type="entry name" value="KINESINHEAVY"/>
</dbReference>
<evidence type="ECO:0000256" key="12">
    <source>
        <dbReference type="SAM" id="MobiDB-lite"/>
    </source>
</evidence>
<keyword evidence="4" id="KW-0493">Microtubule</keyword>
<dbReference type="Gene3D" id="6.10.250.1590">
    <property type="match status" value="1"/>
</dbReference>
<accession>A0ABQ7TI29</accession>
<feature type="region of interest" description="Disordered" evidence="12">
    <location>
        <begin position="324"/>
        <end position="348"/>
    </location>
</feature>
<reference evidence="14 15" key="1">
    <citation type="journal article" date="2022" name="Gigascience">
        <title>A chromosome-level genome assembly and annotation of the desert horned lizard, Phrynosoma platyrhinos, provides insight into chromosomal rearrangements among reptiles.</title>
        <authorList>
            <person name="Koochekian N."/>
            <person name="Ascanio A."/>
            <person name="Farleigh K."/>
            <person name="Card D.C."/>
            <person name="Schield D.R."/>
            <person name="Castoe T.A."/>
            <person name="Jezkova T."/>
        </authorList>
    </citation>
    <scope>NUCLEOTIDE SEQUENCE [LARGE SCALE GENOMIC DNA]</scope>
    <source>
        <strain evidence="14">NK-2021</strain>
    </source>
</reference>
<evidence type="ECO:0000256" key="1">
    <source>
        <dbReference type="ARBA" id="ARBA00004245"/>
    </source>
</evidence>
<evidence type="ECO:0000256" key="11">
    <source>
        <dbReference type="SAM" id="Coils"/>
    </source>
</evidence>
<feature type="non-terminal residue" evidence="14">
    <location>
        <position position="1"/>
    </location>
</feature>
<sequence length="1090" mass="123961">GKPYVFDRVFPPNTTQEQVYHACAMQIVKGQFHIRLHINLIIDVLAGYNGTIFAYGQTSSGKTHTMEGKLHDPQLMGIIPRIAQDIFNHIYSMDENLEFHIKVSYFEIYLDKIRDLLDVTKTNLSVHEDKNRVPFVKVRLKVAFLHLVSFCFVDMNEHSSRSHSIFLINIKQENMETEQKLSGKLYLVDLAGSEKVSKTGAEGAVLDEAKNINKSLSALGNKGYVPYRDSKMTRILQDSLGGNCRTTMFICCSPSSYNDAETKSTLMFGQRAKTIKNTASVNLELTAEQWKKKFEKEKEKNKVLKETVAKLEAELGRWRNGENVPETEQLSDEEKVVPDTCDETPINDNNSSIVIRISDEERHKYEEEIRKLYKQLDDKDDEINQQSQLMEKLKQQMLDQEELLVSTRGDNEKVQRELSHLQSENDSAKEEVKEVLQALEELAVNYDQKSQEVEEKSQQNQLLVDELSQKVATMLSLESELQRLQEFSAHQRKRIAEVLNGLMKDLSEFSVIVGNGEIKLPVEISGAIEEEFTVARLYISKIKSEVKSVVKRCRQLEGLQVECHRKMEVTGRELSSCQLLISQHEAKIRSLTEYMQSVELKKRNLEEPGLRSLFIPLDFNLTGLMLASPHGFFYISPTETVHEVGKEQDLIQDTDEVKKALEMQLESHREAHHKQLARLRDEINQKQKIIDELKDLNQKLELELEKLRADYEKLKSEEQEKSQKLQELTFLYERHEQSKQDLKGLEETVVMLISEIRALGFTHHSNPLHCSREAHIHSLFLFQSAELEPEDSGGAHSQKQKISFLENNLEQLTKVHKQLVRDNADLRCELPKLEKRLRATAERVKALEGALKEAKEGAMKDKRRYQQEVDRIKEAVRYKNSMKRNHSAQIAKPVRPGHYPASSPTNPYGVRNSDCISYTNSLFQNYQNVYLQNSGSTVPDSYFTNASSSSGSSSSSAPLASYRKLSVDNGIGEMPQTSMTTEVTCPVVLKLRTKPSSFPFTRRLQPANSNNATNCPGSRNTHQFLIGTEASTLHAAAWLSMTSATNGPCLCVLLSLCPVIFIQLLLHFLTVSVSYSLSGILTCFLGPPAP</sequence>
<dbReference type="SUPFAM" id="SSF52540">
    <property type="entry name" value="P-loop containing nucleoside triphosphate hydrolases"/>
    <property type="match status" value="1"/>
</dbReference>
<feature type="binding site" evidence="10">
    <location>
        <begin position="56"/>
        <end position="63"/>
    </location>
    <ligand>
        <name>ATP</name>
        <dbReference type="ChEBI" id="CHEBI:30616"/>
    </ligand>
</feature>
<keyword evidence="5 10" id="KW-0547">Nucleotide-binding</keyword>
<keyword evidence="3" id="KW-0597">Phosphoprotein</keyword>
<evidence type="ECO:0000313" key="15">
    <source>
        <dbReference type="Proteomes" id="UP000826234"/>
    </source>
</evidence>
<keyword evidence="6 10" id="KW-0067">ATP-binding</keyword>
<dbReference type="InterPro" id="IPR036961">
    <property type="entry name" value="Kinesin_motor_dom_sf"/>
</dbReference>
<proteinExistence type="inferred from homology"/>
<dbReference type="EMBL" id="JAIPUX010000439">
    <property type="protein sequence ID" value="KAH0629016.1"/>
    <property type="molecule type" value="Genomic_DNA"/>
</dbReference>
<comment type="similarity">
    <text evidence="10">Belongs to the TRAFAC class myosin-kinesin ATPase superfamily. Kinesin family.</text>
</comment>
<comment type="subcellular location">
    <subcellularLocation>
        <location evidence="1">Cytoplasm</location>
        <location evidence="1">Cytoskeleton</location>
    </subcellularLocation>
</comment>
<dbReference type="PANTHER" id="PTHR47968">
    <property type="entry name" value="CENTROMERE PROTEIN E"/>
    <property type="match status" value="1"/>
</dbReference>
<dbReference type="SMART" id="SM00129">
    <property type="entry name" value="KISc"/>
    <property type="match status" value="1"/>
</dbReference>
<dbReference type="CDD" id="cd23649">
    <property type="entry name" value="Khc_CBD_cc"/>
    <property type="match status" value="1"/>
</dbReference>
<evidence type="ECO:0000256" key="6">
    <source>
        <dbReference type="ARBA" id="ARBA00022840"/>
    </source>
</evidence>
<dbReference type="PROSITE" id="PS50067">
    <property type="entry name" value="KINESIN_MOTOR_2"/>
    <property type="match status" value="1"/>
</dbReference>
<evidence type="ECO:0000256" key="3">
    <source>
        <dbReference type="ARBA" id="ARBA00022553"/>
    </source>
</evidence>
<evidence type="ECO:0000256" key="10">
    <source>
        <dbReference type="PROSITE-ProRule" id="PRU00283"/>
    </source>
</evidence>
<feature type="coiled-coil region" evidence="11">
    <location>
        <begin position="795"/>
        <end position="875"/>
    </location>
</feature>
<dbReference type="CDD" id="cd01369">
    <property type="entry name" value="KISc_KHC_KIF5"/>
    <property type="match status" value="1"/>
</dbReference>
<keyword evidence="8 10" id="KW-0505">Motor protein</keyword>
<feature type="coiled-coil region" evidence="11">
    <location>
        <begin position="355"/>
        <end position="466"/>
    </location>
</feature>
<dbReference type="InterPro" id="IPR001752">
    <property type="entry name" value="Kinesin_motor_dom"/>
</dbReference>
<keyword evidence="15" id="KW-1185">Reference proteome</keyword>
<keyword evidence="9" id="KW-0206">Cytoskeleton</keyword>
<evidence type="ECO:0000256" key="2">
    <source>
        <dbReference type="ARBA" id="ARBA00022490"/>
    </source>
</evidence>
<evidence type="ECO:0000256" key="4">
    <source>
        <dbReference type="ARBA" id="ARBA00022701"/>
    </source>
</evidence>
<dbReference type="Pfam" id="PF00225">
    <property type="entry name" value="Kinesin"/>
    <property type="match status" value="1"/>
</dbReference>
<keyword evidence="2" id="KW-0963">Cytoplasm</keyword>
<feature type="coiled-coil region" evidence="11">
    <location>
        <begin position="651"/>
        <end position="748"/>
    </location>
</feature>
<dbReference type="PROSITE" id="PS00411">
    <property type="entry name" value="KINESIN_MOTOR_1"/>
    <property type="match status" value="1"/>
</dbReference>
<evidence type="ECO:0000256" key="8">
    <source>
        <dbReference type="ARBA" id="ARBA00023175"/>
    </source>
</evidence>
<dbReference type="Gene3D" id="3.40.850.10">
    <property type="entry name" value="Kinesin motor domain"/>
    <property type="match status" value="1"/>
</dbReference>
<evidence type="ECO:0000256" key="7">
    <source>
        <dbReference type="ARBA" id="ARBA00023054"/>
    </source>
</evidence>
<feature type="coiled-coil region" evidence="11">
    <location>
        <begin position="280"/>
        <end position="314"/>
    </location>
</feature>
<dbReference type="InterPro" id="IPR027640">
    <property type="entry name" value="Kinesin-like_fam"/>
</dbReference>
<evidence type="ECO:0000256" key="9">
    <source>
        <dbReference type="ARBA" id="ARBA00023212"/>
    </source>
</evidence>